<dbReference type="GO" id="GO:0016137">
    <property type="term" value="P:glycoside metabolic process"/>
    <property type="evidence" value="ECO:0007669"/>
    <property type="project" value="UniProtKB-ARBA"/>
</dbReference>
<evidence type="ECO:0000313" key="3">
    <source>
        <dbReference type="Proteomes" id="UP000181980"/>
    </source>
</evidence>
<protein>
    <submittedName>
        <fullName evidence="2">N-acetylglucosaminyl deacetylase, LmbE family</fullName>
    </submittedName>
</protein>
<keyword evidence="1" id="KW-0862">Zinc</keyword>
<organism evidence="2 3">
    <name type="scientific">Jiangella alba</name>
    <dbReference type="NCBI Taxonomy" id="561176"/>
    <lineage>
        <taxon>Bacteria</taxon>
        <taxon>Bacillati</taxon>
        <taxon>Actinomycetota</taxon>
        <taxon>Actinomycetes</taxon>
        <taxon>Jiangellales</taxon>
        <taxon>Jiangellaceae</taxon>
        <taxon>Jiangella</taxon>
    </lineage>
</organism>
<dbReference type="RefSeq" id="WP_069114296.1">
    <property type="nucleotide sequence ID" value="NZ_FNUC01000004.1"/>
</dbReference>
<dbReference type="GO" id="GO:0016811">
    <property type="term" value="F:hydrolase activity, acting on carbon-nitrogen (but not peptide) bonds, in linear amides"/>
    <property type="evidence" value="ECO:0007669"/>
    <property type="project" value="TreeGrafter"/>
</dbReference>
<dbReference type="Gene3D" id="3.40.50.10320">
    <property type="entry name" value="LmbE-like"/>
    <property type="match status" value="1"/>
</dbReference>
<dbReference type="STRING" id="561176.SAMN04488561_6158"/>
<dbReference type="InterPro" id="IPR024078">
    <property type="entry name" value="LmbE-like_dom_sf"/>
</dbReference>
<evidence type="ECO:0000313" key="2">
    <source>
        <dbReference type="EMBL" id="SEF17984.1"/>
    </source>
</evidence>
<dbReference type="PANTHER" id="PTHR12993">
    <property type="entry name" value="N-ACETYLGLUCOSAMINYL-PHOSPHATIDYLINOSITOL DE-N-ACETYLASE-RELATED"/>
    <property type="match status" value="1"/>
</dbReference>
<dbReference type="AlphaFoldDB" id="A0A1H5PWF4"/>
<name>A0A1H5PWF4_9ACTN</name>
<sequence length="234" mass="25586">MRVLAVAAHPDDLEILCAGTLRRCVERGDEVTMAHVSRGDAGSFTQAPDEIAAIRAAEAASAAAVVGAEYVGLTESDGAVNAADEDQRRAMVRLIRDTRPDLVITHAANDYMPDHNEVSKLVFDATFTATLPNYAGDHPAHDRVPVLYHMDTLTGVGFTPTDYVDISDTFAVKTKALAMHESQLRWLDEHDGVDTLEMIDIVGRFRGLQCGVRHAEAFAVQHTWLRASPRRLLP</sequence>
<dbReference type="EMBL" id="FNUC01000004">
    <property type="protein sequence ID" value="SEF17984.1"/>
    <property type="molecule type" value="Genomic_DNA"/>
</dbReference>
<evidence type="ECO:0000256" key="1">
    <source>
        <dbReference type="ARBA" id="ARBA00022833"/>
    </source>
</evidence>
<dbReference type="OrthoDB" id="3514174at2"/>
<dbReference type="InterPro" id="IPR003737">
    <property type="entry name" value="GlcNAc_PI_deacetylase-related"/>
</dbReference>
<dbReference type="SUPFAM" id="SSF102588">
    <property type="entry name" value="LmbE-like"/>
    <property type="match status" value="1"/>
</dbReference>
<reference evidence="3" key="1">
    <citation type="submission" date="2016-10" db="EMBL/GenBank/DDBJ databases">
        <authorList>
            <person name="Varghese N."/>
            <person name="Submissions S."/>
        </authorList>
    </citation>
    <scope>NUCLEOTIDE SEQUENCE [LARGE SCALE GENOMIC DNA]</scope>
    <source>
        <strain evidence="3">DSM 45237</strain>
    </source>
</reference>
<accession>A0A1H5PWF4</accession>
<proteinExistence type="predicted"/>
<dbReference type="PANTHER" id="PTHR12993:SF30">
    <property type="entry name" value="N-ACETYL-ALPHA-D-GLUCOSAMINYL L-MALATE DEACETYLASE 1"/>
    <property type="match status" value="1"/>
</dbReference>
<dbReference type="Proteomes" id="UP000181980">
    <property type="component" value="Unassembled WGS sequence"/>
</dbReference>
<dbReference type="Pfam" id="PF02585">
    <property type="entry name" value="PIG-L"/>
    <property type="match status" value="1"/>
</dbReference>
<keyword evidence="3" id="KW-1185">Reference proteome</keyword>
<gene>
    <name evidence="2" type="ORF">SAMN04488561_6158</name>
</gene>